<dbReference type="RefSeq" id="WP_011964243.1">
    <property type="nucleotide sequence ID" value="NC_009613.3"/>
</dbReference>
<proteinExistence type="predicted"/>
<name>A6H1I2_FLAPJ</name>
<accession>A6H1I2</accession>
<protein>
    <submittedName>
        <fullName evidence="1">Uncharacterized protein</fullName>
    </submittedName>
</protein>
<evidence type="ECO:0000313" key="2">
    <source>
        <dbReference type="Proteomes" id="UP000006394"/>
    </source>
</evidence>
<reference evidence="1 2" key="1">
    <citation type="journal article" date="2007" name="Nat. Biotechnol.">
        <title>Complete genome sequence of the fish pathogen Flavobacterium psychrophilum.</title>
        <authorList>
            <person name="Duchaud E."/>
            <person name="Boussaha M."/>
            <person name="Loux V."/>
            <person name="Bernardet J.F."/>
            <person name="Michel C."/>
            <person name="Kerouault B."/>
            <person name="Mondot S."/>
            <person name="Nicolas P."/>
            <person name="Bossy R."/>
            <person name="Caron C."/>
            <person name="Bessieres P."/>
            <person name="Gibrat J.F."/>
            <person name="Claverol S."/>
            <person name="Dumetz F."/>
            <person name="Le Henaff M."/>
            <person name="Benmansour A."/>
        </authorList>
    </citation>
    <scope>NUCLEOTIDE SEQUENCE [LARGE SCALE GENOMIC DNA]</scope>
    <source>
        <strain evidence="2">ATCC 49511 / DSM 21280 / CIP 103535 / JIP02/86</strain>
    </source>
</reference>
<dbReference type="HOGENOM" id="CLU_2953733_0_0_10"/>
<dbReference type="KEGG" id="fps:FP2145"/>
<dbReference type="Proteomes" id="UP000006394">
    <property type="component" value="Chromosome"/>
</dbReference>
<dbReference type="EMBL" id="AM398681">
    <property type="protein sequence ID" value="CAL44206.1"/>
    <property type="molecule type" value="Genomic_DNA"/>
</dbReference>
<sequence>MKTINFVASDKNNYTIFVKQITCIYPSNQQGTWLRLSCGKEILTMINFNTLLKMINGED</sequence>
<dbReference type="AlphaFoldDB" id="A6H1I2"/>
<gene>
    <name evidence="1" type="ordered locus">FP2145</name>
</gene>
<organism evidence="1 2">
    <name type="scientific">Flavobacterium psychrophilum (strain ATCC 49511 / DSM 21280 / CIP 103535 / JIP02/86)</name>
    <dbReference type="NCBI Taxonomy" id="402612"/>
    <lineage>
        <taxon>Bacteria</taxon>
        <taxon>Pseudomonadati</taxon>
        <taxon>Bacteroidota</taxon>
        <taxon>Flavobacteriia</taxon>
        <taxon>Flavobacteriales</taxon>
        <taxon>Flavobacteriaceae</taxon>
        <taxon>Flavobacterium</taxon>
    </lineage>
</organism>
<dbReference type="PATRIC" id="fig|402612.5.peg.2172"/>
<dbReference type="STRING" id="402612.FP2145"/>
<keyword evidence="2" id="KW-1185">Reference proteome</keyword>
<dbReference type="EnsemblBacteria" id="CAL44206">
    <property type="protein sequence ID" value="CAL44206"/>
    <property type="gene ID" value="FP2145"/>
</dbReference>
<evidence type="ECO:0000313" key="1">
    <source>
        <dbReference type="EMBL" id="CAL44206.1"/>
    </source>
</evidence>